<evidence type="ECO:0000256" key="2">
    <source>
        <dbReference type="ARBA" id="ARBA00022898"/>
    </source>
</evidence>
<sequence>MHYFDYAATTKMSGLALEAYMETAKHFYGNSESLHDIGTNAHAVLEKSRALISGYLGIPAESIYFTSGGTEGNLLAILSLAMGAANKGKHIISSMAEHASVHSALSFLEQQGFEVTRIPFTKKGTLHLDKLEQAIRPDTVLVSIQHLNQEIGTIQPIGDISRIVKGRGILFHSDCVQSFGKADLNSIIPFVDSITVSSHKIHGPKGVGAVYIHPSCVVKPVFSHLSHEKGIRGGTVNVPGIAGFAVAVEDISIERERDWAFRNLLKQASGGMVTFIEGAPEAQLPSLVGCMIPGVQGQLVLLECNKAGFAISTGSACQEHHEGGSKAVEAMGYPKEVSDQFFRISFGRYTTKEEVVLLGKTLKKIAAVYGKIRYPFGIKI</sequence>
<dbReference type="NCBIfam" id="NF002806">
    <property type="entry name" value="PRK02948.1"/>
    <property type="match status" value="1"/>
</dbReference>
<protein>
    <submittedName>
        <fullName evidence="4">Cysteine desulfurase</fullName>
    </submittedName>
</protein>
<reference evidence="4 5" key="1">
    <citation type="submission" date="2019-09" db="EMBL/GenBank/DDBJ databases">
        <title>Draft genome sequence of Bacillus sp. JC-7.</title>
        <authorList>
            <person name="Tanaka N."/>
            <person name="Shiwa Y."/>
            <person name="Fujita N."/>
            <person name="Tanasupawat S."/>
        </authorList>
    </citation>
    <scope>NUCLEOTIDE SEQUENCE [LARGE SCALE GENOMIC DNA]</scope>
    <source>
        <strain evidence="4 5">JC-7</strain>
    </source>
</reference>
<dbReference type="Gene3D" id="3.40.640.10">
    <property type="entry name" value="Type I PLP-dependent aspartate aminotransferase-like (Major domain)"/>
    <property type="match status" value="1"/>
</dbReference>
<dbReference type="PANTHER" id="PTHR11601">
    <property type="entry name" value="CYSTEINE DESULFURYLASE FAMILY MEMBER"/>
    <property type="match status" value="1"/>
</dbReference>
<dbReference type="Pfam" id="PF00266">
    <property type="entry name" value="Aminotran_5"/>
    <property type="match status" value="1"/>
</dbReference>
<feature type="domain" description="Aminotransferase class V" evidence="3">
    <location>
        <begin position="2"/>
        <end position="356"/>
    </location>
</feature>
<dbReference type="GO" id="GO:0003824">
    <property type="term" value="F:catalytic activity"/>
    <property type="evidence" value="ECO:0007669"/>
    <property type="project" value="UniProtKB-ARBA"/>
</dbReference>
<dbReference type="EMBL" id="BKZQ01000018">
    <property type="protein sequence ID" value="GER70313.1"/>
    <property type="molecule type" value="Genomic_DNA"/>
</dbReference>
<dbReference type="InterPro" id="IPR015421">
    <property type="entry name" value="PyrdxlP-dep_Trfase_major"/>
</dbReference>
<evidence type="ECO:0000259" key="3">
    <source>
        <dbReference type="Pfam" id="PF00266"/>
    </source>
</evidence>
<comment type="cofactor">
    <cofactor evidence="1">
        <name>pyridoxal 5'-phosphate</name>
        <dbReference type="ChEBI" id="CHEBI:597326"/>
    </cofactor>
</comment>
<dbReference type="AlphaFoldDB" id="A0A5J4JDZ6"/>
<keyword evidence="2" id="KW-0663">Pyridoxal phosphate</keyword>
<proteinExistence type="predicted"/>
<evidence type="ECO:0000313" key="5">
    <source>
        <dbReference type="Proteomes" id="UP000391919"/>
    </source>
</evidence>
<dbReference type="PANTHER" id="PTHR11601:SF36">
    <property type="entry name" value="CYSTEINE DESULFURASE NIFS-RELATED"/>
    <property type="match status" value="1"/>
</dbReference>
<evidence type="ECO:0000256" key="1">
    <source>
        <dbReference type="ARBA" id="ARBA00001933"/>
    </source>
</evidence>
<dbReference type="InterPro" id="IPR016454">
    <property type="entry name" value="Cysteine_dSase"/>
</dbReference>
<dbReference type="Gene3D" id="3.90.1150.10">
    <property type="entry name" value="Aspartate Aminotransferase, domain 1"/>
    <property type="match status" value="1"/>
</dbReference>
<dbReference type="SUPFAM" id="SSF53383">
    <property type="entry name" value="PLP-dependent transferases"/>
    <property type="match status" value="1"/>
</dbReference>
<evidence type="ECO:0000313" key="4">
    <source>
        <dbReference type="EMBL" id="GER70313.1"/>
    </source>
</evidence>
<keyword evidence="5" id="KW-1185">Reference proteome</keyword>
<dbReference type="Proteomes" id="UP000391919">
    <property type="component" value="Unassembled WGS sequence"/>
</dbReference>
<dbReference type="PIRSF" id="PIRSF005572">
    <property type="entry name" value="NifS"/>
    <property type="match status" value="1"/>
</dbReference>
<dbReference type="InterPro" id="IPR015422">
    <property type="entry name" value="PyrdxlP-dep_Trfase_small"/>
</dbReference>
<accession>A0A5J4JDZ6</accession>
<comment type="caution">
    <text evidence="4">The sequence shown here is derived from an EMBL/GenBank/DDBJ whole genome shotgun (WGS) entry which is preliminary data.</text>
</comment>
<dbReference type="RefSeq" id="WP_151680576.1">
    <property type="nucleotide sequence ID" value="NZ_BKZP01000014.1"/>
</dbReference>
<dbReference type="InterPro" id="IPR015424">
    <property type="entry name" value="PyrdxlP-dep_Trfase"/>
</dbReference>
<dbReference type="InterPro" id="IPR000192">
    <property type="entry name" value="Aminotrans_V_dom"/>
</dbReference>
<name>A0A5J4JDZ6_9BACI</name>
<gene>
    <name evidence="4" type="primary">nifS</name>
    <name evidence="4" type="ORF">BpJC7_16160</name>
</gene>
<organism evidence="4 5">
    <name type="scientific">Weizmannia acidilactici</name>
    <dbReference type="NCBI Taxonomy" id="2607726"/>
    <lineage>
        <taxon>Bacteria</taxon>
        <taxon>Bacillati</taxon>
        <taxon>Bacillota</taxon>
        <taxon>Bacilli</taxon>
        <taxon>Bacillales</taxon>
        <taxon>Bacillaceae</taxon>
        <taxon>Heyndrickxia</taxon>
    </lineage>
</organism>